<feature type="compositionally biased region" description="Low complexity" evidence="1">
    <location>
        <begin position="274"/>
        <end position="304"/>
    </location>
</feature>
<organism evidence="4 5">
    <name type="scientific">Steinernema carpocapsae</name>
    <name type="common">Entomopathogenic nematode</name>
    <dbReference type="NCBI Taxonomy" id="34508"/>
    <lineage>
        <taxon>Eukaryota</taxon>
        <taxon>Metazoa</taxon>
        <taxon>Ecdysozoa</taxon>
        <taxon>Nematoda</taxon>
        <taxon>Chromadorea</taxon>
        <taxon>Rhabditida</taxon>
        <taxon>Tylenchina</taxon>
        <taxon>Panagrolaimomorpha</taxon>
        <taxon>Strongyloidoidea</taxon>
        <taxon>Steinernematidae</taxon>
        <taxon>Steinernema</taxon>
    </lineage>
</organism>
<reference evidence="4 5" key="1">
    <citation type="journal article" date="2015" name="Genome Biol.">
        <title>Comparative genomics of Steinernema reveals deeply conserved gene regulatory networks.</title>
        <authorList>
            <person name="Dillman A.R."/>
            <person name="Macchietto M."/>
            <person name="Porter C.F."/>
            <person name="Rogers A."/>
            <person name="Williams B."/>
            <person name="Antoshechkin I."/>
            <person name="Lee M.M."/>
            <person name="Goodwin Z."/>
            <person name="Lu X."/>
            <person name="Lewis E.E."/>
            <person name="Goodrich-Blair H."/>
            <person name="Stock S.P."/>
            <person name="Adams B.J."/>
            <person name="Sternberg P.W."/>
            <person name="Mortazavi A."/>
        </authorList>
    </citation>
    <scope>NUCLEOTIDE SEQUENCE [LARGE SCALE GENOMIC DNA]</scope>
    <source>
        <strain evidence="4 5">ALL</strain>
    </source>
</reference>
<protein>
    <submittedName>
        <fullName evidence="4">Uncharacterized protein</fullName>
    </submittedName>
</protein>
<dbReference type="AlphaFoldDB" id="A0A4U5M8P4"/>
<keyword evidence="3" id="KW-0732">Signal</keyword>
<evidence type="ECO:0000256" key="3">
    <source>
        <dbReference type="SAM" id="SignalP"/>
    </source>
</evidence>
<name>A0A4U5M8P4_STECR</name>
<sequence length="569" mass="62676">MTKLAVVIFFFTIFVVVSAIVHDPKCAGFRGKGYEIAMFLPGINVSTKVPLFWPPVDLLEFQNSLHSTMKGIFVDHSARLLLGYDDEIFVFPHRVGRVLTNPLRFVPMRPKLDSWKKTNRSKILESWGETSLNLGELDPADLTLFQDILFAGDKAYNLTSNEMVENIDFKISYSHGNHFDLRNETSVAGKDPSKKLIGVVGGIKIYRKHCERRNPLQLVFFCFGSRCHSVDLPGIDNCFYMDECEIAYGSELIFHSILVLPKDPISRPVLSPLATTEASTEATSIKSSSKITTTEGTTLAASTEGPKDYKDTTITPVAPTTTFGFEATEAPEYPKDTSTTVTTGAPIEPTTSEGSTSLETTSKELSTTKIPTRTKETKAPTITKSNFEKTTFISSATGASQSTSTTQKAKETTVTQGITLGGLGEATPTLDPGVNKRSTTARTPTTSQASKDPSSSKRSTNPVSVSTEAFQNEATTSTTSTTPPIEDQTNYNASRDSEDPRSKEALQNEATTKEPHNDHQTVFLVIFNFGLFFFVLFAILFVLTWRGVLCDNPKRRRRTEFDQLGEYDA</sequence>
<feature type="compositionally biased region" description="Low complexity" evidence="1">
    <location>
        <begin position="397"/>
        <end position="416"/>
    </location>
</feature>
<evidence type="ECO:0000313" key="5">
    <source>
        <dbReference type="Proteomes" id="UP000298663"/>
    </source>
</evidence>
<feature type="compositionally biased region" description="Basic and acidic residues" evidence="1">
    <location>
        <begin position="495"/>
        <end position="515"/>
    </location>
</feature>
<dbReference type="EMBL" id="AZBU02000009">
    <property type="protein sequence ID" value="TKR65003.1"/>
    <property type="molecule type" value="Genomic_DNA"/>
</dbReference>
<keyword evidence="2" id="KW-1133">Transmembrane helix</keyword>
<feature type="region of interest" description="Disordered" evidence="1">
    <location>
        <begin position="328"/>
        <end position="379"/>
    </location>
</feature>
<feature type="compositionally biased region" description="Polar residues" evidence="1">
    <location>
        <begin position="436"/>
        <end position="474"/>
    </location>
</feature>
<feature type="signal peptide" evidence="3">
    <location>
        <begin position="1"/>
        <end position="19"/>
    </location>
</feature>
<feature type="chain" id="PRO_5020766271" evidence="3">
    <location>
        <begin position="20"/>
        <end position="569"/>
    </location>
</feature>
<evidence type="ECO:0000256" key="1">
    <source>
        <dbReference type="SAM" id="MobiDB-lite"/>
    </source>
</evidence>
<accession>A0A4U5M8P4</accession>
<evidence type="ECO:0000256" key="2">
    <source>
        <dbReference type="SAM" id="Phobius"/>
    </source>
</evidence>
<feature type="region of interest" description="Disordered" evidence="1">
    <location>
        <begin position="273"/>
        <end position="315"/>
    </location>
</feature>
<comment type="caution">
    <text evidence="4">The sequence shown here is derived from an EMBL/GenBank/DDBJ whole genome shotgun (WGS) entry which is preliminary data.</text>
</comment>
<feature type="transmembrane region" description="Helical" evidence="2">
    <location>
        <begin position="522"/>
        <end position="548"/>
    </location>
</feature>
<feature type="region of interest" description="Disordered" evidence="1">
    <location>
        <begin position="397"/>
        <end position="515"/>
    </location>
</feature>
<reference evidence="4 5" key="2">
    <citation type="journal article" date="2019" name="G3 (Bethesda)">
        <title>Hybrid Assembly of the Genome of the Entomopathogenic Nematode Steinernema carpocapsae Identifies the X-Chromosome.</title>
        <authorList>
            <person name="Serra L."/>
            <person name="Macchietto M."/>
            <person name="Macias-Munoz A."/>
            <person name="McGill C.J."/>
            <person name="Rodriguez I.M."/>
            <person name="Rodriguez B."/>
            <person name="Murad R."/>
            <person name="Mortazavi A."/>
        </authorList>
    </citation>
    <scope>NUCLEOTIDE SEQUENCE [LARGE SCALE GENOMIC DNA]</scope>
    <source>
        <strain evidence="4 5">ALL</strain>
    </source>
</reference>
<dbReference type="Proteomes" id="UP000298663">
    <property type="component" value="Unassembled WGS sequence"/>
</dbReference>
<feature type="compositionally biased region" description="Low complexity" evidence="1">
    <location>
        <begin position="350"/>
        <end position="369"/>
    </location>
</feature>
<proteinExistence type="predicted"/>
<gene>
    <name evidence="4" type="ORF">L596_025467</name>
</gene>
<dbReference type="STRING" id="34508.A0A4U5M8P4"/>
<keyword evidence="5" id="KW-1185">Reference proteome</keyword>
<keyword evidence="2" id="KW-0472">Membrane</keyword>
<keyword evidence="2" id="KW-0812">Transmembrane</keyword>
<evidence type="ECO:0000313" key="4">
    <source>
        <dbReference type="EMBL" id="TKR65003.1"/>
    </source>
</evidence>